<dbReference type="RefSeq" id="XP_062777391.1">
    <property type="nucleotide sequence ID" value="XM_062921340.1"/>
</dbReference>
<sequence>MVWDTTAIRDGGESTELEDAAGGLRYLMFCKPDVPHTTRRERPVDPFGPGQGGYWDRSAWWEPHNYRRPTRREGGSSSFG</sequence>
<dbReference type="EMBL" id="CP137307">
    <property type="protein sequence ID" value="WQF80167.1"/>
    <property type="molecule type" value="Genomic_DNA"/>
</dbReference>
<accession>A0AAX4I9W5</accession>
<dbReference type="GeneID" id="87941684"/>
<keyword evidence="2" id="KW-1185">Reference proteome</keyword>
<organism evidence="1 2">
    <name type="scientific">Colletotrichum destructivum</name>
    <dbReference type="NCBI Taxonomy" id="34406"/>
    <lineage>
        <taxon>Eukaryota</taxon>
        <taxon>Fungi</taxon>
        <taxon>Dikarya</taxon>
        <taxon>Ascomycota</taxon>
        <taxon>Pezizomycotina</taxon>
        <taxon>Sordariomycetes</taxon>
        <taxon>Hypocreomycetidae</taxon>
        <taxon>Glomerellales</taxon>
        <taxon>Glomerellaceae</taxon>
        <taxon>Colletotrichum</taxon>
        <taxon>Colletotrichum destructivum species complex</taxon>
    </lineage>
</organism>
<evidence type="ECO:0000313" key="2">
    <source>
        <dbReference type="Proteomes" id="UP001322277"/>
    </source>
</evidence>
<dbReference type="AlphaFoldDB" id="A0AAX4I9W5"/>
<gene>
    <name evidence="1" type="ORF">CDEST_05181</name>
</gene>
<protein>
    <submittedName>
        <fullName evidence="1">Uncharacterized protein</fullName>
    </submittedName>
</protein>
<dbReference type="Proteomes" id="UP001322277">
    <property type="component" value="Chromosome 3"/>
</dbReference>
<name>A0AAX4I9W5_9PEZI</name>
<evidence type="ECO:0000313" key="1">
    <source>
        <dbReference type="EMBL" id="WQF80167.1"/>
    </source>
</evidence>
<dbReference type="KEGG" id="cdet:87941684"/>
<proteinExistence type="predicted"/>
<reference evidence="2" key="1">
    <citation type="journal article" date="2023" name="bioRxiv">
        <title>Complete genome of the Medicago anthracnose fungus, Colletotrichum destructivum, reveals a mini-chromosome-like region within a core chromosome.</title>
        <authorList>
            <person name="Lapalu N."/>
            <person name="Simon A."/>
            <person name="Lu A."/>
            <person name="Plaumann P.-L."/>
            <person name="Amselem J."/>
            <person name="Pigne S."/>
            <person name="Auger A."/>
            <person name="Koch C."/>
            <person name="Dallery J.-F."/>
            <person name="O'Connell R.J."/>
        </authorList>
    </citation>
    <scope>NUCLEOTIDE SEQUENCE [LARGE SCALE GENOMIC DNA]</scope>
    <source>
        <strain evidence="2">CBS 520.97</strain>
    </source>
</reference>